<protein>
    <recommendedName>
        <fullName evidence="4">YesK-like protein</fullName>
    </recommendedName>
</protein>
<reference evidence="2" key="2">
    <citation type="submission" date="2020-09" db="EMBL/GenBank/DDBJ databases">
        <authorList>
            <person name="Sun Q."/>
            <person name="Zhou Y."/>
        </authorList>
    </citation>
    <scope>NUCLEOTIDE SEQUENCE</scope>
    <source>
        <strain evidence="2">CGMCC 1.12360</strain>
    </source>
</reference>
<keyword evidence="1" id="KW-0812">Transmembrane</keyword>
<dbReference type="Proteomes" id="UP000602050">
    <property type="component" value="Unassembled WGS sequence"/>
</dbReference>
<keyword evidence="3" id="KW-1185">Reference proteome</keyword>
<name>A0A8J2ZQ87_9BACI</name>
<keyword evidence="1" id="KW-0472">Membrane</keyword>
<dbReference type="EMBL" id="BMEV01000009">
    <property type="protein sequence ID" value="GGH71515.1"/>
    <property type="molecule type" value="Genomic_DNA"/>
</dbReference>
<evidence type="ECO:0000313" key="2">
    <source>
        <dbReference type="EMBL" id="GGH71515.1"/>
    </source>
</evidence>
<dbReference type="AlphaFoldDB" id="A0A8J2ZQ87"/>
<proteinExistence type="predicted"/>
<feature type="transmembrane region" description="Helical" evidence="1">
    <location>
        <begin position="67"/>
        <end position="85"/>
    </location>
</feature>
<dbReference type="RefSeq" id="WP_188391038.1">
    <property type="nucleotide sequence ID" value="NZ_BMEV01000009.1"/>
</dbReference>
<sequence length="97" mass="10268">MAQAVMLVGVIITIALVVINLVLLRATAKEKFVGYFPSLVAFIVGLLFLLVATYINESFLGAPVGGWGIATLFASAVSFIITALVDTYRHHGDAKSA</sequence>
<evidence type="ECO:0008006" key="4">
    <source>
        <dbReference type="Google" id="ProtNLM"/>
    </source>
</evidence>
<organism evidence="2 3">
    <name type="scientific">Compostibacillus humi</name>
    <dbReference type="NCBI Taxonomy" id="1245525"/>
    <lineage>
        <taxon>Bacteria</taxon>
        <taxon>Bacillati</taxon>
        <taxon>Bacillota</taxon>
        <taxon>Bacilli</taxon>
        <taxon>Bacillales</taxon>
        <taxon>Bacillaceae</taxon>
        <taxon>Compostibacillus</taxon>
    </lineage>
</organism>
<feature type="transmembrane region" description="Helical" evidence="1">
    <location>
        <begin position="36"/>
        <end position="55"/>
    </location>
</feature>
<gene>
    <name evidence="2" type="ORF">GCM10010978_07550</name>
</gene>
<evidence type="ECO:0000256" key="1">
    <source>
        <dbReference type="SAM" id="Phobius"/>
    </source>
</evidence>
<keyword evidence="1" id="KW-1133">Transmembrane helix</keyword>
<reference evidence="2" key="1">
    <citation type="journal article" date="2014" name="Int. J. Syst. Evol. Microbiol.">
        <title>Complete genome sequence of Corynebacterium casei LMG S-19264T (=DSM 44701T), isolated from a smear-ripened cheese.</title>
        <authorList>
            <consortium name="US DOE Joint Genome Institute (JGI-PGF)"/>
            <person name="Walter F."/>
            <person name="Albersmeier A."/>
            <person name="Kalinowski J."/>
            <person name="Ruckert C."/>
        </authorList>
    </citation>
    <scope>NUCLEOTIDE SEQUENCE</scope>
    <source>
        <strain evidence="2">CGMCC 1.12360</strain>
    </source>
</reference>
<evidence type="ECO:0000313" key="3">
    <source>
        <dbReference type="Proteomes" id="UP000602050"/>
    </source>
</evidence>
<feature type="transmembrane region" description="Helical" evidence="1">
    <location>
        <begin position="6"/>
        <end position="24"/>
    </location>
</feature>
<comment type="caution">
    <text evidence="2">The sequence shown here is derived from an EMBL/GenBank/DDBJ whole genome shotgun (WGS) entry which is preliminary data.</text>
</comment>
<accession>A0A8J2ZQ87</accession>